<accession>A0AAV4XXJ7</accession>
<sequence>MTSIEKKEVTKTVDSLLESVMKLRRNEMPNPYVNSKTGKKGLMRKKKWLYTNPTPQNKTLQKCVQVTNQHLERHSFLSLTAGQIGYPPKRQEFSNTKADTVIQNQRKDSERWSQRDKRKSLEDKEMTFEKELST</sequence>
<gene>
    <name evidence="2" type="ORF">CEXT_779461</name>
</gene>
<feature type="compositionally biased region" description="Polar residues" evidence="1">
    <location>
        <begin position="93"/>
        <end position="104"/>
    </location>
</feature>
<comment type="caution">
    <text evidence="2">The sequence shown here is derived from an EMBL/GenBank/DDBJ whole genome shotgun (WGS) entry which is preliminary data.</text>
</comment>
<protein>
    <submittedName>
        <fullName evidence="2">Uncharacterized protein</fullName>
    </submittedName>
</protein>
<feature type="region of interest" description="Disordered" evidence="1">
    <location>
        <begin position="82"/>
        <end position="134"/>
    </location>
</feature>
<dbReference type="Proteomes" id="UP001054945">
    <property type="component" value="Unassembled WGS sequence"/>
</dbReference>
<evidence type="ECO:0000313" key="2">
    <source>
        <dbReference type="EMBL" id="GIY99702.1"/>
    </source>
</evidence>
<dbReference type="AlphaFoldDB" id="A0AAV4XXJ7"/>
<dbReference type="EMBL" id="BPLR01001078">
    <property type="protein sequence ID" value="GIY99702.1"/>
    <property type="molecule type" value="Genomic_DNA"/>
</dbReference>
<organism evidence="2 3">
    <name type="scientific">Caerostris extrusa</name>
    <name type="common">Bark spider</name>
    <name type="synonym">Caerostris bankana</name>
    <dbReference type="NCBI Taxonomy" id="172846"/>
    <lineage>
        <taxon>Eukaryota</taxon>
        <taxon>Metazoa</taxon>
        <taxon>Ecdysozoa</taxon>
        <taxon>Arthropoda</taxon>
        <taxon>Chelicerata</taxon>
        <taxon>Arachnida</taxon>
        <taxon>Araneae</taxon>
        <taxon>Araneomorphae</taxon>
        <taxon>Entelegynae</taxon>
        <taxon>Araneoidea</taxon>
        <taxon>Araneidae</taxon>
        <taxon>Caerostris</taxon>
    </lineage>
</organism>
<feature type="compositionally biased region" description="Basic and acidic residues" evidence="1">
    <location>
        <begin position="105"/>
        <end position="134"/>
    </location>
</feature>
<reference evidence="2 3" key="1">
    <citation type="submission" date="2021-06" db="EMBL/GenBank/DDBJ databases">
        <title>Caerostris extrusa draft genome.</title>
        <authorList>
            <person name="Kono N."/>
            <person name="Arakawa K."/>
        </authorList>
    </citation>
    <scope>NUCLEOTIDE SEQUENCE [LARGE SCALE GENOMIC DNA]</scope>
</reference>
<evidence type="ECO:0000256" key="1">
    <source>
        <dbReference type="SAM" id="MobiDB-lite"/>
    </source>
</evidence>
<name>A0AAV4XXJ7_CAEEX</name>
<proteinExistence type="predicted"/>
<keyword evidence="3" id="KW-1185">Reference proteome</keyword>
<evidence type="ECO:0000313" key="3">
    <source>
        <dbReference type="Proteomes" id="UP001054945"/>
    </source>
</evidence>